<reference evidence="2 3" key="1">
    <citation type="submission" date="2018-10" db="EMBL/GenBank/DDBJ databases">
        <title>Genomic Encyclopedia of Archaeal and Bacterial Type Strains, Phase II (KMG-II): from individual species to whole genera.</title>
        <authorList>
            <person name="Goeker M."/>
        </authorList>
    </citation>
    <scope>NUCLEOTIDE SEQUENCE [LARGE SCALE GENOMIC DNA]</scope>
    <source>
        <strain evidence="2 3">DSM 43383</strain>
    </source>
</reference>
<keyword evidence="1" id="KW-0812">Transmembrane</keyword>
<dbReference type="InterPro" id="IPR025557">
    <property type="entry name" value="DUF4282"/>
</dbReference>
<dbReference type="Proteomes" id="UP000274601">
    <property type="component" value="Unassembled WGS sequence"/>
</dbReference>
<proteinExistence type="predicted"/>
<protein>
    <submittedName>
        <fullName evidence="2">Uncharacterized protein DUF4282</fullName>
    </submittedName>
</protein>
<comment type="caution">
    <text evidence="2">The sequence shown here is derived from an EMBL/GenBank/DDBJ whole genome shotgun (WGS) entry which is preliminary data.</text>
</comment>
<organism evidence="2 3">
    <name type="scientific">Actinomadura pelletieri DSM 43383</name>
    <dbReference type="NCBI Taxonomy" id="1120940"/>
    <lineage>
        <taxon>Bacteria</taxon>
        <taxon>Bacillati</taxon>
        <taxon>Actinomycetota</taxon>
        <taxon>Actinomycetes</taxon>
        <taxon>Streptosporangiales</taxon>
        <taxon>Thermomonosporaceae</taxon>
        <taxon>Actinomadura</taxon>
    </lineage>
</organism>
<feature type="transmembrane region" description="Helical" evidence="1">
    <location>
        <begin position="51"/>
        <end position="74"/>
    </location>
</feature>
<keyword evidence="1" id="KW-0472">Membrane</keyword>
<accession>A0A495QII4</accession>
<dbReference type="EMBL" id="RBWU01000005">
    <property type="protein sequence ID" value="RKS71972.1"/>
    <property type="molecule type" value="Genomic_DNA"/>
</dbReference>
<evidence type="ECO:0000256" key="1">
    <source>
        <dbReference type="SAM" id="Phobius"/>
    </source>
</evidence>
<dbReference type="Pfam" id="PF14110">
    <property type="entry name" value="DUF4282"/>
    <property type="match status" value="1"/>
</dbReference>
<evidence type="ECO:0000313" key="3">
    <source>
        <dbReference type="Proteomes" id="UP000274601"/>
    </source>
</evidence>
<name>A0A495QII4_9ACTN</name>
<feature type="transmembrane region" description="Helical" evidence="1">
    <location>
        <begin position="21"/>
        <end position="45"/>
    </location>
</feature>
<keyword evidence="1" id="KW-1133">Transmembrane helix</keyword>
<evidence type="ECO:0000313" key="2">
    <source>
        <dbReference type="EMBL" id="RKS71972.1"/>
    </source>
</evidence>
<sequence>MLGTLFDMNFDYMITAKLVKIVYLLALVPITLFALVMAWYGLAYLEEGSSFGLITLLAAPFVWLLQVLFTRLVLEFVINQFKISEYLRVIKDKD</sequence>
<dbReference type="AlphaFoldDB" id="A0A495QII4"/>
<keyword evidence="3" id="KW-1185">Reference proteome</keyword>
<gene>
    <name evidence="2" type="ORF">BZB76_4783</name>
</gene>